<sequence>MFECIAFVITKVITPSCFDIRVNMKDRPPRQHGQALRPPLYNPHYERFMRRRLALPGYDLSSEMGRRVTPPLLYPSGRQEPAYLYGRFSSVNSRAPPPRMGCIAFVNQMKAQN</sequence>
<name>A0A4Y2HFK9_ARAVE</name>
<organism evidence="1 2">
    <name type="scientific">Araneus ventricosus</name>
    <name type="common">Orbweaver spider</name>
    <name type="synonym">Epeira ventricosa</name>
    <dbReference type="NCBI Taxonomy" id="182803"/>
    <lineage>
        <taxon>Eukaryota</taxon>
        <taxon>Metazoa</taxon>
        <taxon>Ecdysozoa</taxon>
        <taxon>Arthropoda</taxon>
        <taxon>Chelicerata</taxon>
        <taxon>Arachnida</taxon>
        <taxon>Araneae</taxon>
        <taxon>Araneomorphae</taxon>
        <taxon>Entelegynae</taxon>
        <taxon>Araneoidea</taxon>
        <taxon>Araneidae</taxon>
        <taxon>Araneus</taxon>
    </lineage>
</organism>
<accession>A0A4Y2HFK9</accession>
<reference evidence="1 2" key="1">
    <citation type="journal article" date="2019" name="Sci. Rep.">
        <title>Orb-weaving spider Araneus ventricosus genome elucidates the spidroin gene catalogue.</title>
        <authorList>
            <person name="Kono N."/>
            <person name="Nakamura H."/>
            <person name="Ohtoshi R."/>
            <person name="Moran D.A.P."/>
            <person name="Shinohara A."/>
            <person name="Yoshida Y."/>
            <person name="Fujiwara M."/>
            <person name="Mori M."/>
            <person name="Tomita M."/>
            <person name="Arakawa K."/>
        </authorList>
    </citation>
    <scope>NUCLEOTIDE SEQUENCE [LARGE SCALE GENOMIC DNA]</scope>
</reference>
<comment type="caution">
    <text evidence="1">The sequence shown here is derived from an EMBL/GenBank/DDBJ whole genome shotgun (WGS) entry which is preliminary data.</text>
</comment>
<evidence type="ECO:0000313" key="2">
    <source>
        <dbReference type="Proteomes" id="UP000499080"/>
    </source>
</evidence>
<dbReference type="Proteomes" id="UP000499080">
    <property type="component" value="Unassembled WGS sequence"/>
</dbReference>
<evidence type="ECO:0000313" key="1">
    <source>
        <dbReference type="EMBL" id="GBM64065.1"/>
    </source>
</evidence>
<keyword evidence="2" id="KW-1185">Reference proteome</keyword>
<protein>
    <submittedName>
        <fullName evidence="1">Uncharacterized protein</fullName>
    </submittedName>
</protein>
<dbReference type="EMBL" id="BGPR01102738">
    <property type="protein sequence ID" value="GBM64065.1"/>
    <property type="molecule type" value="Genomic_DNA"/>
</dbReference>
<proteinExistence type="predicted"/>
<dbReference type="AlphaFoldDB" id="A0A4Y2HFK9"/>
<gene>
    <name evidence="1" type="ORF">AVEN_273478_1</name>
</gene>